<dbReference type="EMBL" id="CACRSZ010000049">
    <property type="protein sequence ID" value="VYT26182.1"/>
    <property type="molecule type" value="Genomic_DNA"/>
</dbReference>
<name>A0A6N2VB61_9BACE</name>
<evidence type="ECO:0000313" key="1">
    <source>
        <dbReference type="EMBL" id="VYT26182.1"/>
    </source>
</evidence>
<protein>
    <submittedName>
        <fullName evidence="1">Uncharacterized protein</fullName>
    </submittedName>
</protein>
<proteinExistence type="predicted"/>
<organism evidence="1">
    <name type="scientific">Bacteroides faecis</name>
    <dbReference type="NCBI Taxonomy" id="674529"/>
    <lineage>
        <taxon>Bacteria</taxon>
        <taxon>Pseudomonadati</taxon>
        <taxon>Bacteroidota</taxon>
        <taxon>Bacteroidia</taxon>
        <taxon>Bacteroidales</taxon>
        <taxon>Bacteroidaceae</taxon>
        <taxon>Bacteroides</taxon>
    </lineage>
</organism>
<dbReference type="RefSeq" id="WP_156729955.1">
    <property type="nucleotide sequence ID" value="NZ_CACRSZ010000049.1"/>
</dbReference>
<dbReference type="AlphaFoldDB" id="A0A6N2VB61"/>
<reference evidence="1" key="1">
    <citation type="submission" date="2019-11" db="EMBL/GenBank/DDBJ databases">
        <authorList>
            <person name="Feng L."/>
        </authorList>
    </citation>
    <scope>NUCLEOTIDE SEQUENCE</scope>
    <source>
        <strain evidence="1">BfaecisLFYP10</strain>
    </source>
</reference>
<accession>A0A6N2VB61</accession>
<gene>
    <name evidence="1" type="ORF">BFLFYP10_02062</name>
</gene>
<sequence>MTKEELKHLLVKTEEYTQEQVDDMSGYELLDAMLKWEGICGYTRQILRWAKAAYESDK</sequence>